<dbReference type="EMBL" id="NEXC01000022">
    <property type="protein sequence ID" value="PSN83507.1"/>
    <property type="molecule type" value="Genomic_DNA"/>
</dbReference>
<evidence type="ECO:0000256" key="3">
    <source>
        <dbReference type="PROSITE-ProRule" id="PRU00464"/>
    </source>
</evidence>
<evidence type="ECO:0000256" key="2">
    <source>
        <dbReference type="PIRSR" id="PIRSR601310-3"/>
    </source>
</evidence>
<name>A0A2R6AAY2_9ARCH</name>
<dbReference type="InterPro" id="IPR036265">
    <property type="entry name" value="HIT-like_sf"/>
</dbReference>
<proteinExistence type="predicted"/>
<dbReference type="PRINTS" id="PR00332">
    <property type="entry name" value="HISTRIAD"/>
</dbReference>
<protein>
    <recommendedName>
        <fullName evidence="4">HIT domain-containing protein</fullName>
    </recommendedName>
</protein>
<dbReference type="Proteomes" id="UP000240880">
    <property type="component" value="Unassembled WGS sequence"/>
</dbReference>
<dbReference type="GO" id="GO:0003824">
    <property type="term" value="F:catalytic activity"/>
    <property type="evidence" value="ECO:0007669"/>
    <property type="project" value="InterPro"/>
</dbReference>
<dbReference type="PANTHER" id="PTHR46648">
    <property type="entry name" value="HIT FAMILY PROTEIN 1"/>
    <property type="match status" value="1"/>
</dbReference>
<reference evidence="5 6" key="1">
    <citation type="submission" date="2017-04" db="EMBL/GenBank/DDBJ databases">
        <title>Novel microbial lineages endemic to geothermal iron-oxide mats fill important gaps in the evolutionary history of Archaea.</title>
        <authorList>
            <person name="Jay Z.J."/>
            <person name="Beam J.P."/>
            <person name="Dlakic M."/>
            <person name="Rusch D.B."/>
            <person name="Kozubal M.A."/>
            <person name="Inskeep W.P."/>
        </authorList>
    </citation>
    <scope>NUCLEOTIDE SEQUENCE [LARGE SCALE GENOMIC DNA]</scope>
    <source>
        <strain evidence="5">OSP_D</strain>
    </source>
</reference>
<evidence type="ECO:0000259" key="4">
    <source>
        <dbReference type="PROSITE" id="PS51084"/>
    </source>
</evidence>
<gene>
    <name evidence="5" type="ORF">B9Q01_04530</name>
</gene>
<feature type="domain" description="HIT" evidence="4">
    <location>
        <begin position="1"/>
        <end position="97"/>
    </location>
</feature>
<evidence type="ECO:0000313" key="6">
    <source>
        <dbReference type="Proteomes" id="UP000240880"/>
    </source>
</evidence>
<accession>A0A2R6AAY2</accession>
<dbReference type="PROSITE" id="PS51084">
    <property type="entry name" value="HIT_2"/>
    <property type="match status" value="1"/>
</dbReference>
<evidence type="ECO:0000313" key="5">
    <source>
        <dbReference type="EMBL" id="PSN83507.1"/>
    </source>
</evidence>
<feature type="active site" description="Tele-AMP-histidine intermediate" evidence="1">
    <location>
        <position position="84"/>
    </location>
</feature>
<dbReference type="InterPro" id="IPR001310">
    <property type="entry name" value="Histidine_triad_HIT"/>
</dbReference>
<dbReference type="AlphaFoldDB" id="A0A2R6AAY2"/>
<organism evidence="5 6">
    <name type="scientific">Candidatus Marsarchaeota G1 archaeon OSP_D</name>
    <dbReference type="NCBI Taxonomy" id="1978155"/>
    <lineage>
        <taxon>Archaea</taxon>
        <taxon>Candidatus Marsarchaeota</taxon>
        <taxon>Candidatus Marsarchaeota group 1</taxon>
    </lineage>
</organism>
<dbReference type="Pfam" id="PF01230">
    <property type="entry name" value="HIT"/>
    <property type="match status" value="1"/>
</dbReference>
<sequence length="129" mass="14830">MQAYEVFRDNVSMAFLDSKPLFYGHTLLIPLAHYETLCDLPNELVQPIFANAKKLALAVKVAMSSDGILVLINNKVSQSVPHLHIHIIPRRFKDGLRGFLWPRKEYKTRDEVLSVQKAIREAFEKLGLW</sequence>
<dbReference type="Gene3D" id="3.30.428.10">
    <property type="entry name" value="HIT-like"/>
    <property type="match status" value="1"/>
</dbReference>
<feature type="short sequence motif" description="Histidine triad motif" evidence="2 3">
    <location>
        <begin position="82"/>
        <end position="86"/>
    </location>
</feature>
<dbReference type="SUPFAM" id="SSF54197">
    <property type="entry name" value="HIT-like"/>
    <property type="match status" value="1"/>
</dbReference>
<evidence type="ECO:0000256" key="1">
    <source>
        <dbReference type="PIRSR" id="PIRSR601310-1"/>
    </source>
</evidence>
<comment type="caution">
    <text evidence="5">The sequence shown here is derived from an EMBL/GenBank/DDBJ whole genome shotgun (WGS) entry which is preliminary data.</text>
</comment>
<dbReference type="PANTHER" id="PTHR46648:SF1">
    <property type="entry name" value="ADENOSINE 5'-MONOPHOSPHORAMIDASE HNT1"/>
    <property type="match status" value="1"/>
</dbReference>
<dbReference type="GO" id="GO:0009117">
    <property type="term" value="P:nucleotide metabolic process"/>
    <property type="evidence" value="ECO:0007669"/>
    <property type="project" value="TreeGrafter"/>
</dbReference>
<dbReference type="InterPro" id="IPR011146">
    <property type="entry name" value="HIT-like"/>
</dbReference>